<dbReference type="PANTHER" id="PTHR36179:SF2">
    <property type="entry name" value="LUD DOMAIN-CONTAINING PROTEIN"/>
    <property type="match status" value="1"/>
</dbReference>
<feature type="domain" description="LUD" evidence="1">
    <location>
        <begin position="14"/>
        <end position="163"/>
    </location>
</feature>
<gene>
    <name evidence="2" type="ORF">A3E73_03255</name>
</gene>
<dbReference type="Pfam" id="PF02589">
    <property type="entry name" value="LUD_dom"/>
    <property type="match status" value="1"/>
</dbReference>
<dbReference type="InterPro" id="IPR003741">
    <property type="entry name" value="LUD_dom"/>
</dbReference>
<reference evidence="2 3" key="1">
    <citation type="journal article" date="2016" name="Nat. Commun.">
        <title>Thousands of microbial genomes shed light on interconnected biogeochemical processes in an aquifer system.</title>
        <authorList>
            <person name="Anantharaman K."/>
            <person name="Brown C.T."/>
            <person name="Hug L.A."/>
            <person name="Sharon I."/>
            <person name="Castelle C.J."/>
            <person name="Probst A.J."/>
            <person name="Thomas B.C."/>
            <person name="Singh A."/>
            <person name="Wilkins M.J."/>
            <person name="Karaoz U."/>
            <person name="Brodie E.L."/>
            <person name="Williams K.H."/>
            <person name="Hubbard S.S."/>
            <person name="Banfield J.F."/>
        </authorList>
    </citation>
    <scope>NUCLEOTIDE SEQUENCE [LARGE SCALE GENOMIC DNA]</scope>
</reference>
<dbReference type="EMBL" id="MEZN01000035">
    <property type="protein sequence ID" value="OGD55761.1"/>
    <property type="molecule type" value="Genomic_DNA"/>
</dbReference>
<name>A0A1F5DL55_9BACT</name>
<evidence type="ECO:0000259" key="1">
    <source>
        <dbReference type="Pfam" id="PF02589"/>
    </source>
</evidence>
<comment type="caution">
    <text evidence="2">The sequence shown here is derived from an EMBL/GenBank/DDBJ whole genome shotgun (WGS) entry which is preliminary data.</text>
</comment>
<evidence type="ECO:0000313" key="2">
    <source>
        <dbReference type="EMBL" id="OGD55761.1"/>
    </source>
</evidence>
<dbReference type="STRING" id="1797460.A3E73_03255"/>
<dbReference type="InterPro" id="IPR024185">
    <property type="entry name" value="FTHF_cligase-like_sf"/>
</dbReference>
<dbReference type="Proteomes" id="UP000176791">
    <property type="component" value="Unassembled WGS sequence"/>
</dbReference>
<organism evidence="2 3">
    <name type="scientific">Candidatus Beckwithbacteria bacterium RIFCSPHIGHO2_12_FULL_47_17</name>
    <dbReference type="NCBI Taxonomy" id="1797460"/>
    <lineage>
        <taxon>Bacteria</taxon>
        <taxon>Candidatus Beckwithiibacteriota</taxon>
    </lineage>
</organism>
<sequence length="205" mass="22677">MKFDILADQKVIDTTSKALKARGYEVLVVPDKAAALAKIKTLIPQGASLMNGASVTLEQIGFVDYLKAGVHGWNNLHEAVLKEKDPEKQKQLRRQAVVSDYYLGSVHALTQTGEFLIASNSGSQLPHVVFTSSNLIFVVGTQKIVPDLDMAMKRLKEYVVPLEDKHMKALYGMGTNLSKILIFNSESPFTKRTIHLILVKEKLGI</sequence>
<dbReference type="PANTHER" id="PTHR36179">
    <property type="entry name" value="LUD_DOM DOMAIN-CONTAINING PROTEIN"/>
    <property type="match status" value="1"/>
</dbReference>
<dbReference type="AlphaFoldDB" id="A0A1F5DL55"/>
<accession>A0A1F5DL55</accession>
<proteinExistence type="predicted"/>
<protein>
    <recommendedName>
        <fullName evidence="1">LUD domain-containing protein</fullName>
    </recommendedName>
</protein>
<dbReference type="Gene3D" id="3.40.50.10420">
    <property type="entry name" value="NagB/RpiA/CoA transferase-like"/>
    <property type="match status" value="1"/>
</dbReference>
<evidence type="ECO:0000313" key="3">
    <source>
        <dbReference type="Proteomes" id="UP000176791"/>
    </source>
</evidence>